<dbReference type="Pfam" id="PF13162">
    <property type="entry name" value="DUF3997"/>
    <property type="match status" value="1"/>
</dbReference>
<organism evidence="1 2">
    <name type="scientific">Alkalihalobacterium chitinilyticum</name>
    <dbReference type="NCBI Taxonomy" id="2980103"/>
    <lineage>
        <taxon>Bacteria</taxon>
        <taxon>Bacillati</taxon>
        <taxon>Bacillota</taxon>
        <taxon>Bacilli</taxon>
        <taxon>Bacillales</taxon>
        <taxon>Bacillaceae</taxon>
        <taxon>Alkalihalobacterium</taxon>
    </lineage>
</organism>
<gene>
    <name evidence="1" type="ORF">N7Z68_22865</name>
</gene>
<evidence type="ECO:0000313" key="2">
    <source>
        <dbReference type="Proteomes" id="UP001148125"/>
    </source>
</evidence>
<protein>
    <submittedName>
        <fullName evidence="1">DUF3997 domain-containing protein</fullName>
    </submittedName>
</protein>
<accession>A0ABT5VL24</accession>
<evidence type="ECO:0000313" key="1">
    <source>
        <dbReference type="EMBL" id="MDE5416150.1"/>
    </source>
</evidence>
<sequence>MGDYDIDLPVNYSVVRTSAHQVTIAPKTSDTSWGSNIIPTKVTELAWDDTYILAKQVGLKEDPNSNNGYQIPNSEDVHFWIVEIKSGNVFGPLDEEGFRDKRNELGISNRLALKKT</sequence>
<name>A0ABT5VL24_9BACI</name>
<keyword evidence="2" id="KW-1185">Reference proteome</keyword>
<dbReference type="EMBL" id="JAOTPO010000027">
    <property type="protein sequence ID" value="MDE5416150.1"/>
    <property type="molecule type" value="Genomic_DNA"/>
</dbReference>
<dbReference type="RefSeq" id="WP_275120737.1">
    <property type="nucleotide sequence ID" value="NZ_JAOTPO010000027.1"/>
</dbReference>
<reference evidence="1" key="1">
    <citation type="submission" date="2024-05" db="EMBL/GenBank/DDBJ databases">
        <title>Alkalihalobacillus sp. strain MEB203 novel alkaliphilic bacterium from Lonar Lake, India.</title>
        <authorList>
            <person name="Joshi A."/>
            <person name="Thite S."/>
            <person name="Mengade P."/>
        </authorList>
    </citation>
    <scope>NUCLEOTIDE SEQUENCE</scope>
    <source>
        <strain evidence="1">MEB 203</strain>
    </source>
</reference>
<proteinExistence type="predicted"/>
<dbReference type="InterPro" id="IPR025059">
    <property type="entry name" value="DUF3997"/>
</dbReference>
<dbReference type="Proteomes" id="UP001148125">
    <property type="component" value="Unassembled WGS sequence"/>
</dbReference>
<comment type="caution">
    <text evidence="1">The sequence shown here is derived from an EMBL/GenBank/DDBJ whole genome shotgun (WGS) entry which is preliminary data.</text>
</comment>